<proteinExistence type="predicted"/>
<keyword evidence="4" id="KW-1185">Reference proteome</keyword>
<dbReference type="SUPFAM" id="SSF54001">
    <property type="entry name" value="Cysteine proteinases"/>
    <property type="match status" value="1"/>
</dbReference>
<dbReference type="InterPro" id="IPR052557">
    <property type="entry name" value="CAP/Cytokinesis_protein"/>
</dbReference>
<feature type="chain" id="PRO_5012341993" evidence="1">
    <location>
        <begin position="22"/>
        <end position="404"/>
    </location>
</feature>
<dbReference type="STRING" id="1419482.SAMN05444266_106310"/>
<dbReference type="PANTHER" id="PTHR46333">
    <property type="entry name" value="CYTOKINESIS PROTEIN 3"/>
    <property type="match status" value="1"/>
</dbReference>
<dbReference type="Proteomes" id="UP000184420">
    <property type="component" value="Unassembled WGS sequence"/>
</dbReference>
<gene>
    <name evidence="3" type="ORF">SAMN05444266_106310</name>
</gene>
<keyword evidence="1" id="KW-0732">Signal</keyword>
<sequence>MRLIAAVGIAVMLGTASTGNAQTTKAKPVASQTITYAKIPDTEVMTSTAMAEWVKNNTSNQTEALRAIYAWIGKNVVYDTRNTYDPQYYKDTTDAALKTLRTRQAICYGYSSLFVEIARKAGISAMLVSGYTVSGSQLSADGSHAWVAVNVGDKWSLIDPTWAAGGVSGNKFYPSFTWKYFMVAPDVYIKTHVPFDPMYQFLEHPHTHTAIKENNWTDAAARPVFAFADTIAAWNRLDSTARLENAVDRIRRFGVSNMYVSTELSYMIQVLDVGRQNAKVAAHNAMADKFNATTGKYNELVNDFNAYVVFKNKQFTPAKPDKEIREWIDTMAANVDNITTALNEIVFDGGSNNARSVNEAKRSAKDMKDRIAEEQAFVTKYLKTGKLFRKSLFYKMTWMGIPVN</sequence>
<dbReference type="GO" id="GO:0005737">
    <property type="term" value="C:cytoplasm"/>
    <property type="evidence" value="ECO:0007669"/>
    <property type="project" value="TreeGrafter"/>
</dbReference>
<dbReference type="SMART" id="SM00460">
    <property type="entry name" value="TGc"/>
    <property type="match status" value="1"/>
</dbReference>
<dbReference type="Gene3D" id="3.10.620.30">
    <property type="match status" value="1"/>
</dbReference>
<evidence type="ECO:0000256" key="1">
    <source>
        <dbReference type="SAM" id="SignalP"/>
    </source>
</evidence>
<dbReference type="OrthoDB" id="9788327at2"/>
<evidence type="ECO:0000259" key="2">
    <source>
        <dbReference type="SMART" id="SM00460"/>
    </source>
</evidence>
<dbReference type="AlphaFoldDB" id="A0A1M7FWV3"/>
<feature type="domain" description="Transglutaminase-like" evidence="2">
    <location>
        <begin position="99"/>
        <end position="162"/>
    </location>
</feature>
<accession>A0A1M7FWV3</accession>
<name>A0A1M7FWV3_9BACT</name>
<dbReference type="Pfam" id="PF01841">
    <property type="entry name" value="Transglut_core"/>
    <property type="match status" value="1"/>
</dbReference>
<evidence type="ECO:0000313" key="4">
    <source>
        <dbReference type="Proteomes" id="UP000184420"/>
    </source>
</evidence>
<dbReference type="InterPro" id="IPR002931">
    <property type="entry name" value="Transglutaminase-like"/>
</dbReference>
<dbReference type="RefSeq" id="WP_073083436.1">
    <property type="nucleotide sequence ID" value="NZ_FRBL01000006.1"/>
</dbReference>
<reference evidence="3 4" key="1">
    <citation type="submission" date="2016-11" db="EMBL/GenBank/DDBJ databases">
        <authorList>
            <person name="Jaros S."/>
            <person name="Januszkiewicz K."/>
            <person name="Wedrychowicz H."/>
        </authorList>
    </citation>
    <scope>NUCLEOTIDE SEQUENCE [LARGE SCALE GENOMIC DNA]</scope>
    <source>
        <strain evidence="3 4">DSM 27406</strain>
    </source>
</reference>
<organism evidence="3 4">
    <name type="scientific">Chitinophaga jiangningensis</name>
    <dbReference type="NCBI Taxonomy" id="1419482"/>
    <lineage>
        <taxon>Bacteria</taxon>
        <taxon>Pseudomonadati</taxon>
        <taxon>Bacteroidota</taxon>
        <taxon>Chitinophagia</taxon>
        <taxon>Chitinophagales</taxon>
        <taxon>Chitinophagaceae</taxon>
        <taxon>Chitinophaga</taxon>
    </lineage>
</organism>
<dbReference type="InterPro" id="IPR038765">
    <property type="entry name" value="Papain-like_cys_pep_sf"/>
</dbReference>
<evidence type="ECO:0000313" key="3">
    <source>
        <dbReference type="EMBL" id="SHM08534.1"/>
    </source>
</evidence>
<protein>
    <submittedName>
        <fullName evidence="3">Transglutaminase-like superfamily protein</fullName>
    </submittedName>
</protein>
<dbReference type="EMBL" id="FRBL01000006">
    <property type="protein sequence ID" value="SHM08534.1"/>
    <property type="molecule type" value="Genomic_DNA"/>
</dbReference>
<feature type="signal peptide" evidence="1">
    <location>
        <begin position="1"/>
        <end position="21"/>
    </location>
</feature>
<dbReference type="PANTHER" id="PTHR46333:SF2">
    <property type="entry name" value="CYTOKINESIS PROTEIN 3"/>
    <property type="match status" value="1"/>
</dbReference>